<dbReference type="GO" id="GO:0000127">
    <property type="term" value="C:transcription factor TFIIIC complex"/>
    <property type="evidence" value="ECO:0007669"/>
    <property type="project" value="TreeGrafter"/>
</dbReference>
<dbReference type="Proteomes" id="UP001151518">
    <property type="component" value="Unassembled WGS sequence"/>
</dbReference>
<protein>
    <submittedName>
        <fullName evidence="5">Uncharacterized protein</fullName>
    </submittedName>
</protein>
<dbReference type="PANTHER" id="PTHR15052">
    <property type="entry name" value="RNA POLYMERASE III TRANSCRIPTION INITIATION FACTOR COMPLEX SUBUNIT"/>
    <property type="match status" value="1"/>
</dbReference>
<feature type="region of interest" description="Disordered" evidence="4">
    <location>
        <begin position="26"/>
        <end position="236"/>
    </location>
</feature>
<dbReference type="InterPro" id="IPR015943">
    <property type="entry name" value="WD40/YVTN_repeat-like_dom_sf"/>
</dbReference>
<dbReference type="InterPro" id="IPR052416">
    <property type="entry name" value="GTF3C_component"/>
</dbReference>
<dbReference type="EMBL" id="JANBTW010000015">
    <property type="protein sequence ID" value="KAJ2679098.1"/>
    <property type="molecule type" value="Genomic_DNA"/>
</dbReference>
<evidence type="ECO:0000256" key="2">
    <source>
        <dbReference type="ARBA" id="ARBA00023163"/>
    </source>
</evidence>
<organism evidence="5 6">
    <name type="scientific">Coemansia spiralis</name>
    <dbReference type="NCBI Taxonomy" id="417178"/>
    <lineage>
        <taxon>Eukaryota</taxon>
        <taxon>Fungi</taxon>
        <taxon>Fungi incertae sedis</taxon>
        <taxon>Zoopagomycota</taxon>
        <taxon>Kickxellomycotina</taxon>
        <taxon>Kickxellomycetes</taxon>
        <taxon>Kickxellales</taxon>
        <taxon>Kickxellaceae</taxon>
        <taxon>Coemansia</taxon>
    </lineage>
</organism>
<evidence type="ECO:0000256" key="4">
    <source>
        <dbReference type="SAM" id="MobiDB-lite"/>
    </source>
</evidence>
<comment type="caution">
    <text evidence="5">The sequence shown here is derived from an EMBL/GenBank/DDBJ whole genome shotgun (WGS) entry which is preliminary data.</text>
</comment>
<reference evidence="5" key="1">
    <citation type="submission" date="2022-07" db="EMBL/GenBank/DDBJ databases">
        <title>Phylogenomic reconstructions and comparative analyses of Kickxellomycotina fungi.</title>
        <authorList>
            <person name="Reynolds N.K."/>
            <person name="Stajich J.E."/>
            <person name="Barry K."/>
            <person name="Grigoriev I.V."/>
            <person name="Crous P."/>
            <person name="Smith M.E."/>
        </authorList>
    </citation>
    <scope>NUCLEOTIDE SEQUENCE</scope>
    <source>
        <strain evidence="5">NRRL 3115</strain>
    </source>
</reference>
<evidence type="ECO:0000313" key="6">
    <source>
        <dbReference type="Proteomes" id="UP001151518"/>
    </source>
</evidence>
<dbReference type="OrthoDB" id="4703at2759"/>
<proteinExistence type="predicted"/>
<feature type="compositionally biased region" description="Polar residues" evidence="4">
    <location>
        <begin position="58"/>
        <end position="74"/>
    </location>
</feature>
<gene>
    <name evidence="5" type="ORF">GGI25_001870</name>
</gene>
<comment type="subcellular location">
    <subcellularLocation>
        <location evidence="1">Nucleus</location>
    </subcellularLocation>
</comment>
<dbReference type="PANTHER" id="PTHR15052:SF2">
    <property type="entry name" value="GENERAL TRANSCRIPTION FACTOR 3C POLYPEPTIDE 2"/>
    <property type="match status" value="1"/>
</dbReference>
<dbReference type="Gene3D" id="2.130.10.10">
    <property type="entry name" value="YVTN repeat-like/Quinoprotein amine dehydrogenase"/>
    <property type="match status" value="1"/>
</dbReference>
<sequence length="669" mass="73127">MAQGPHLRSQFKRQTNIGLFFSTKAEEEAHAVEAESETPRHGRGRPKTIKADNDTTSRRSQSLEAQQPSENSLLAPQPRKRGRPRGSKNKPKQLAVMQARERRPGVSDTGDNAAKRCGRPPKGQSSSRVQPNEDLLEPEAPRNGRGRPRGSKSSSTPGRRGRPPKAQPDESDEGLQVPAQKRYHNEDECQYESESDTDYAPNLHKQQKKHAADKPPKRGKAQRDGPSREPQPIRANCIDYGTDESTWHTLRGMQAEPLTHHEPIGAPLLGLMVDGAKLAIKPFTARSNDCRRHIANTGLCVTTMDWTQGDYLAVGGTTGSPLGQIYTEREKRPGCVQIWHMDAQHCALKTALVHAFGRCLMLRWCPITGTQVVGLLAAVFGDGFLRVIAVPHTQGAAAIEWPRSLVEVRAPHGIFTSIDWIGIDHIVAGTSRGAVTVWPVIGSPHPVLNHRMHQGAVTMVHAHCVAPSTVGFTKISLSQIHIFSTGCDGRIDRVSLGMPLRQRHPLVRVPSGVRATAVFWPDSFVFVDADNNVRQFSGLLATGEPHSPHILHGVGSIHYIAASLFHPFIAVAMGDGQLVVLNMEAKKKRGAPVHRVVFELQQQEDGMVVCGEGGMRRPEQPLGKNLEFAVFPQMVGVQACAWSRDPDSAHWVAAATAGGLLRIDDVSPA</sequence>
<feature type="compositionally biased region" description="Basic and acidic residues" evidence="4">
    <location>
        <begin position="210"/>
        <end position="227"/>
    </location>
</feature>
<dbReference type="GO" id="GO:0006383">
    <property type="term" value="P:transcription by RNA polymerase III"/>
    <property type="evidence" value="ECO:0007669"/>
    <property type="project" value="TreeGrafter"/>
</dbReference>
<dbReference type="AlphaFoldDB" id="A0A9W8G9P1"/>
<dbReference type="GO" id="GO:0005634">
    <property type="term" value="C:nucleus"/>
    <property type="evidence" value="ECO:0007669"/>
    <property type="project" value="UniProtKB-SubCell"/>
</dbReference>
<dbReference type="PRINTS" id="PR00929">
    <property type="entry name" value="ATHOOK"/>
</dbReference>
<evidence type="ECO:0000256" key="3">
    <source>
        <dbReference type="ARBA" id="ARBA00023242"/>
    </source>
</evidence>
<keyword evidence="2" id="KW-0804">Transcription</keyword>
<evidence type="ECO:0000313" key="5">
    <source>
        <dbReference type="EMBL" id="KAJ2679098.1"/>
    </source>
</evidence>
<accession>A0A9W8G9P1</accession>
<name>A0A9W8G9P1_9FUNG</name>
<feature type="compositionally biased region" description="Basic residues" evidence="4">
    <location>
        <begin position="78"/>
        <end position="91"/>
    </location>
</feature>
<feature type="compositionally biased region" description="Acidic residues" evidence="4">
    <location>
        <begin position="188"/>
        <end position="197"/>
    </location>
</feature>
<feature type="compositionally biased region" description="Basic and acidic residues" evidence="4">
    <location>
        <begin position="26"/>
        <end position="40"/>
    </location>
</feature>
<dbReference type="InterPro" id="IPR017956">
    <property type="entry name" value="AT_hook_DNA-bd_motif"/>
</dbReference>
<dbReference type="InterPro" id="IPR036322">
    <property type="entry name" value="WD40_repeat_dom_sf"/>
</dbReference>
<dbReference type="SMART" id="SM00384">
    <property type="entry name" value="AT_hook"/>
    <property type="match status" value="5"/>
</dbReference>
<evidence type="ECO:0000256" key="1">
    <source>
        <dbReference type="ARBA" id="ARBA00004123"/>
    </source>
</evidence>
<keyword evidence="3" id="KW-0539">Nucleus</keyword>
<dbReference type="SUPFAM" id="SSF50978">
    <property type="entry name" value="WD40 repeat-like"/>
    <property type="match status" value="1"/>
</dbReference>
<dbReference type="GO" id="GO:0003677">
    <property type="term" value="F:DNA binding"/>
    <property type="evidence" value="ECO:0007669"/>
    <property type="project" value="InterPro"/>
</dbReference>